<dbReference type="EMBL" id="PVTE01000044">
    <property type="protein sequence ID" value="PRY22733.1"/>
    <property type="molecule type" value="Genomic_DNA"/>
</dbReference>
<proteinExistence type="predicted"/>
<protein>
    <submittedName>
        <fullName evidence="1">Putative PD-(D/E)XK family protein DUF4420</fullName>
    </submittedName>
</protein>
<comment type="caution">
    <text evidence="1">The sequence shown here is derived from an EMBL/GenBank/DDBJ whole genome shotgun (WGS) entry which is preliminary data.</text>
</comment>
<dbReference type="AlphaFoldDB" id="A0A2T0RNP7"/>
<evidence type="ECO:0000313" key="1">
    <source>
        <dbReference type="EMBL" id="PRY22733.1"/>
    </source>
</evidence>
<dbReference type="InterPro" id="IPR025534">
    <property type="entry name" value="DUF4420"/>
</dbReference>
<name>A0A2T0RNP7_9BACT</name>
<dbReference type="Pfam" id="PF14390">
    <property type="entry name" value="DUF4420"/>
    <property type="match status" value="1"/>
</dbReference>
<dbReference type="Proteomes" id="UP000238375">
    <property type="component" value="Unassembled WGS sequence"/>
</dbReference>
<dbReference type="OrthoDB" id="2808696at2"/>
<keyword evidence="2" id="KW-1185">Reference proteome</keyword>
<organism evidence="1 2">
    <name type="scientific">Spirosoma oryzae</name>
    <dbReference type="NCBI Taxonomy" id="1469603"/>
    <lineage>
        <taxon>Bacteria</taxon>
        <taxon>Pseudomonadati</taxon>
        <taxon>Bacteroidota</taxon>
        <taxon>Cytophagia</taxon>
        <taxon>Cytophagales</taxon>
        <taxon>Cytophagaceae</taxon>
        <taxon>Spirosoma</taxon>
    </lineage>
</organism>
<evidence type="ECO:0000313" key="2">
    <source>
        <dbReference type="Proteomes" id="UP000238375"/>
    </source>
</evidence>
<sequence length="337" mass="38122">MRMKIDYKRIWREINEDSLTNPDQRIARKVPQQGFFSMFFATDFAQHLRFLYILVEPGSNISSSSLPTFRGLDVKVATITLGSHRNARFLVFAQAVPQTDNIFEAVISDICDRIGSLTDSGMFEETLTNILAEWKLFFDKGSEEILSEAAQKGLFGELSFLKDYMFSRYSIAEAVSAWTGPERTNHDYQLPNGVAVEIKTTAGQQHRKFTVTSEKQLDETGLNALFVVLYSVFVHVNRPDLSLPVLISEIKSALHTDTITLLQFELKLARYGYNVESADQYSLGFSRAGLTILQISEGFPRLLRTDIPEAIGDLSYSVAISGCRDFILTEDEFQTRF</sequence>
<gene>
    <name evidence="1" type="ORF">CLV58_14413</name>
</gene>
<accession>A0A2T0RNP7</accession>
<reference evidence="1 2" key="1">
    <citation type="submission" date="2018-03" db="EMBL/GenBank/DDBJ databases">
        <title>Genomic Encyclopedia of Archaeal and Bacterial Type Strains, Phase II (KMG-II): from individual species to whole genera.</title>
        <authorList>
            <person name="Goeker M."/>
        </authorList>
    </citation>
    <scope>NUCLEOTIDE SEQUENCE [LARGE SCALE GENOMIC DNA]</scope>
    <source>
        <strain evidence="1 2">DSM 28354</strain>
    </source>
</reference>